<protein>
    <submittedName>
        <fullName evidence="1">Uncharacterized protein</fullName>
    </submittedName>
</protein>
<dbReference type="Proteomes" id="UP000546126">
    <property type="component" value="Unassembled WGS sequence"/>
</dbReference>
<keyword evidence="2" id="KW-1185">Reference proteome</keyword>
<evidence type="ECO:0000313" key="1">
    <source>
        <dbReference type="EMBL" id="NUW45555.1"/>
    </source>
</evidence>
<evidence type="ECO:0000313" key="2">
    <source>
        <dbReference type="Proteomes" id="UP000546126"/>
    </source>
</evidence>
<accession>A0A7Y6IWN6</accession>
<dbReference type="AlphaFoldDB" id="A0A7Y6IWN6"/>
<reference evidence="1 2" key="1">
    <citation type="submission" date="2020-06" db="EMBL/GenBank/DDBJ databases">
        <authorList>
            <person name="Chanama M."/>
        </authorList>
    </citation>
    <scope>NUCLEOTIDE SEQUENCE [LARGE SCALE GENOMIC DNA]</scope>
    <source>
        <strain evidence="1 2">TBRC6557</strain>
    </source>
</reference>
<dbReference type="Gene3D" id="2.60.120.260">
    <property type="entry name" value="Galactose-binding domain-like"/>
    <property type="match status" value="1"/>
</dbReference>
<dbReference type="RefSeq" id="WP_175605014.1">
    <property type="nucleotide sequence ID" value="NZ_JABWGO010000012.1"/>
</dbReference>
<gene>
    <name evidence="1" type="ORF">HT134_36385</name>
</gene>
<dbReference type="EMBL" id="JABWGO010000012">
    <property type="protein sequence ID" value="NUW45555.1"/>
    <property type="molecule type" value="Genomic_DNA"/>
</dbReference>
<comment type="caution">
    <text evidence="1">The sequence shown here is derived from an EMBL/GenBank/DDBJ whole genome shotgun (WGS) entry which is preliminary data.</text>
</comment>
<sequence length="299" mass="29574">MATRHNTASNPALAVSDTGWGGEAAPARTAVTGFDRGFAARYTSGTFLRTATGGVTAGLDYTLSVYVRPANGFSSGGNIYIEWRDAGASVITYSSGSYSLTANTVTRASLTGTAPSGAATAQLILDGANYSVTTVDATMLLVEQASTLLDYFDGDSPGASWDGTPGESPSTLPDALPITGALAAVLPSLAGSATALVEASGTLAGTLPPMAATVQATAKASGSLTAALPTLTGVLAGQVAAPPQGALATTLPALRASLTGVSDVPDLDSPVDVAPPRLGWPVGVPRLADLVGPPRLGGA</sequence>
<name>A0A7Y6IWN6_9ACTN</name>
<organism evidence="1 2">
    <name type="scientific">Nonomuraea rhodomycinica</name>
    <dbReference type="NCBI Taxonomy" id="1712872"/>
    <lineage>
        <taxon>Bacteria</taxon>
        <taxon>Bacillati</taxon>
        <taxon>Actinomycetota</taxon>
        <taxon>Actinomycetes</taxon>
        <taxon>Streptosporangiales</taxon>
        <taxon>Streptosporangiaceae</taxon>
        <taxon>Nonomuraea</taxon>
    </lineage>
</organism>
<proteinExistence type="predicted"/>